<dbReference type="InterPro" id="IPR058058">
    <property type="entry name" value="CBU_0592-like"/>
</dbReference>
<name>G6EEV1_9SPHN</name>
<accession>G6EEV1</accession>
<dbReference type="NCBIfam" id="NF047864">
    <property type="entry name" value="CBU_0592_membra"/>
    <property type="match status" value="1"/>
</dbReference>
<dbReference type="Proteomes" id="UP000004030">
    <property type="component" value="Unassembled WGS sequence"/>
</dbReference>
<feature type="transmembrane region" description="Helical" evidence="1">
    <location>
        <begin position="12"/>
        <end position="30"/>
    </location>
</feature>
<organism evidence="3 4">
    <name type="scientific">Novosphingobium pentaromativorans US6-1</name>
    <dbReference type="NCBI Taxonomy" id="1088721"/>
    <lineage>
        <taxon>Bacteria</taxon>
        <taxon>Pseudomonadati</taxon>
        <taxon>Pseudomonadota</taxon>
        <taxon>Alphaproteobacteria</taxon>
        <taxon>Sphingomonadales</taxon>
        <taxon>Sphingomonadaceae</taxon>
        <taxon>Novosphingobium</taxon>
    </lineage>
</organism>
<keyword evidence="1" id="KW-0812">Transmembrane</keyword>
<keyword evidence="1" id="KW-0472">Membrane</keyword>
<keyword evidence="1" id="KW-1133">Transmembrane helix</keyword>
<comment type="caution">
    <text evidence="3">The sequence shown here is derived from an EMBL/GenBank/DDBJ whole genome shotgun (WGS) entry which is preliminary data.</text>
</comment>
<dbReference type="PATRIC" id="fig|1088721.3.peg.2838"/>
<evidence type="ECO:0000313" key="4">
    <source>
        <dbReference type="Proteomes" id="UP000004030"/>
    </source>
</evidence>
<keyword evidence="4" id="KW-1185">Reference proteome</keyword>
<feature type="transmembrane region" description="Helical" evidence="1">
    <location>
        <begin position="37"/>
        <end position="56"/>
    </location>
</feature>
<dbReference type="OrthoDB" id="7278355at2"/>
<dbReference type="KEGG" id="npn:JI59_05735"/>
<protein>
    <submittedName>
        <fullName evidence="3">Putative permease</fullName>
    </submittedName>
</protein>
<dbReference type="RefSeq" id="WP_007013783.1">
    <property type="nucleotide sequence ID" value="NZ_AGFM01000043.1"/>
</dbReference>
<gene>
    <name evidence="3" type="ORF">NSU_2872</name>
</gene>
<dbReference type="eggNOG" id="ENOG50339N0">
    <property type="taxonomic scope" value="Bacteria"/>
</dbReference>
<evidence type="ECO:0000313" key="3">
    <source>
        <dbReference type="EMBL" id="EHJ60166.1"/>
    </source>
</evidence>
<reference evidence="3 4" key="1">
    <citation type="journal article" date="2012" name="J. Bacteriol.">
        <title>Genome sequence of benzo(a)pyrene-degrading bacterium Novosphingobium pentaromativorans US6-1.</title>
        <authorList>
            <person name="Luo Y.R."/>
            <person name="Kang S.G."/>
            <person name="Kim S.J."/>
            <person name="Kim M.R."/>
            <person name="Li N."/>
            <person name="Lee J.H."/>
            <person name="Kwon K.K."/>
        </authorList>
    </citation>
    <scope>NUCLEOTIDE SEQUENCE [LARGE SCALE GENOMIC DNA]</scope>
    <source>
        <strain evidence="3 4">US6-1</strain>
    </source>
</reference>
<evidence type="ECO:0000259" key="2">
    <source>
        <dbReference type="Pfam" id="PF26604"/>
    </source>
</evidence>
<dbReference type="AlphaFoldDB" id="G6EEV1"/>
<dbReference type="EMBL" id="AGFM01000043">
    <property type="protein sequence ID" value="EHJ60166.1"/>
    <property type="molecule type" value="Genomic_DNA"/>
</dbReference>
<evidence type="ECO:0000256" key="1">
    <source>
        <dbReference type="SAM" id="Phobius"/>
    </source>
</evidence>
<dbReference type="Pfam" id="PF26604">
    <property type="entry name" value="CBU_0592"/>
    <property type="match status" value="1"/>
</dbReference>
<feature type="domain" description="CBU-0592-like" evidence="2">
    <location>
        <begin position="11"/>
        <end position="84"/>
    </location>
</feature>
<dbReference type="STRING" id="1088721.JI59_05735"/>
<proteinExistence type="predicted"/>
<sequence>MILPISSQLANVIGFAGTACIVFAYAYITGRERPNPFVQHGVNLLGACLLTISLLVNLNPASLVLEGFWAAIAIWGLVKAVRDRSSGTRARQN</sequence>